<feature type="compositionally biased region" description="Basic and acidic residues" evidence="1">
    <location>
        <begin position="123"/>
        <end position="134"/>
    </location>
</feature>
<keyword evidence="3" id="KW-1185">Reference proteome</keyword>
<proteinExistence type="predicted"/>
<evidence type="ECO:0000313" key="3">
    <source>
        <dbReference type="Proteomes" id="UP001059041"/>
    </source>
</evidence>
<dbReference type="Proteomes" id="UP001059041">
    <property type="component" value="Linkage Group LG9"/>
</dbReference>
<dbReference type="AlphaFoldDB" id="A0A9W8C1A7"/>
<evidence type="ECO:0000313" key="2">
    <source>
        <dbReference type="EMBL" id="KAI7805601.1"/>
    </source>
</evidence>
<name>A0A9W8C1A7_TRIRA</name>
<feature type="region of interest" description="Disordered" evidence="1">
    <location>
        <begin position="63"/>
        <end position="134"/>
    </location>
</feature>
<feature type="compositionally biased region" description="Basic and acidic residues" evidence="1">
    <location>
        <begin position="87"/>
        <end position="110"/>
    </location>
</feature>
<reference evidence="2" key="1">
    <citation type="submission" date="2021-02" db="EMBL/GenBank/DDBJ databases">
        <title>Comparative genomics reveals that relaxation of natural selection precedes convergent phenotypic evolution of cavefish.</title>
        <authorList>
            <person name="Peng Z."/>
        </authorList>
    </citation>
    <scope>NUCLEOTIDE SEQUENCE</scope>
    <source>
        <tissue evidence="2">Muscle</tissue>
    </source>
</reference>
<gene>
    <name evidence="2" type="ORF">IRJ41_012087</name>
</gene>
<sequence>MHASSVNTTISRDFLAPRTTSRSVYGAVRAKRETHRVRSRRRRAWFSVYPVHPCSIRAFKEDAQGRRGKPIGLPTSARLSHCRGVGRSRERERETAPRRERERTREESNGRRGKPLHNAFESGAREAASEQERRRERELVCRSNEFSGNMNDVTIVKEGWVQKRVCVRGSRRVGVPQCMRVHEVCMSLLLEKIRVGSCVFGGLSE</sequence>
<protein>
    <submittedName>
        <fullName evidence="2">Uncharacterized protein</fullName>
    </submittedName>
</protein>
<comment type="caution">
    <text evidence="2">The sequence shown here is derived from an EMBL/GenBank/DDBJ whole genome shotgun (WGS) entry which is preliminary data.</text>
</comment>
<dbReference type="EMBL" id="JAFHDT010000009">
    <property type="protein sequence ID" value="KAI7805601.1"/>
    <property type="molecule type" value="Genomic_DNA"/>
</dbReference>
<evidence type="ECO:0000256" key="1">
    <source>
        <dbReference type="SAM" id="MobiDB-lite"/>
    </source>
</evidence>
<accession>A0A9W8C1A7</accession>
<organism evidence="2 3">
    <name type="scientific">Triplophysa rosa</name>
    <name type="common">Cave loach</name>
    <dbReference type="NCBI Taxonomy" id="992332"/>
    <lineage>
        <taxon>Eukaryota</taxon>
        <taxon>Metazoa</taxon>
        <taxon>Chordata</taxon>
        <taxon>Craniata</taxon>
        <taxon>Vertebrata</taxon>
        <taxon>Euteleostomi</taxon>
        <taxon>Actinopterygii</taxon>
        <taxon>Neopterygii</taxon>
        <taxon>Teleostei</taxon>
        <taxon>Ostariophysi</taxon>
        <taxon>Cypriniformes</taxon>
        <taxon>Nemacheilidae</taxon>
        <taxon>Triplophysa</taxon>
    </lineage>
</organism>